<dbReference type="PROSITE" id="PS00065">
    <property type="entry name" value="D_2_HYDROXYACID_DH_1"/>
    <property type="match status" value="1"/>
</dbReference>
<comment type="caution">
    <text evidence="11">The sequence shown here is derived from an EMBL/GenBank/DDBJ whole genome shotgun (WGS) entry which is preliminary data.</text>
</comment>
<dbReference type="GO" id="GO:0006564">
    <property type="term" value="P:L-serine biosynthetic process"/>
    <property type="evidence" value="ECO:0007669"/>
    <property type="project" value="UniProtKB-UniRule"/>
</dbReference>
<accession>A0A662D6S0</accession>
<comment type="catalytic activity">
    <reaction evidence="8 9">
        <text>(2R)-3-phosphoglycerate + NAD(+) = 3-phosphooxypyruvate + NADH + H(+)</text>
        <dbReference type="Rhea" id="RHEA:12641"/>
        <dbReference type="ChEBI" id="CHEBI:15378"/>
        <dbReference type="ChEBI" id="CHEBI:18110"/>
        <dbReference type="ChEBI" id="CHEBI:57540"/>
        <dbReference type="ChEBI" id="CHEBI:57945"/>
        <dbReference type="ChEBI" id="CHEBI:58272"/>
        <dbReference type="EC" id="1.1.1.95"/>
    </reaction>
</comment>
<dbReference type="SUPFAM" id="SSF52283">
    <property type="entry name" value="Formate/glycerate dehydrogenase catalytic domain-like"/>
    <property type="match status" value="1"/>
</dbReference>
<gene>
    <name evidence="11" type="ORF">DRZ78_00865</name>
</gene>
<evidence type="ECO:0000256" key="8">
    <source>
        <dbReference type="ARBA" id="ARBA00048731"/>
    </source>
</evidence>
<dbReference type="Pfam" id="PF00389">
    <property type="entry name" value="2-Hacid_dh"/>
    <property type="match status" value="1"/>
</dbReference>
<evidence type="ECO:0000313" key="11">
    <source>
        <dbReference type="EMBL" id="RLE08557.1"/>
    </source>
</evidence>
<dbReference type="GO" id="GO:0004617">
    <property type="term" value="F:phosphoglycerate dehydrogenase activity"/>
    <property type="evidence" value="ECO:0007669"/>
    <property type="project" value="UniProtKB-UniRule"/>
</dbReference>
<organism evidence="11 12">
    <name type="scientific">Aerophobetes bacterium</name>
    <dbReference type="NCBI Taxonomy" id="2030807"/>
    <lineage>
        <taxon>Bacteria</taxon>
        <taxon>Candidatus Aerophobota</taxon>
    </lineage>
</organism>
<evidence type="ECO:0000256" key="4">
    <source>
        <dbReference type="ARBA" id="ARBA00021582"/>
    </source>
</evidence>
<dbReference type="FunFam" id="3.40.50.720:FF:000021">
    <property type="entry name" value="D-3-phosphoglycerate dehydrogenase"/>
    <property type="match status" value="1"/>
</dbReference>
<protein>
    <recommendedName>
        <fullName evidence="4 9">D-3-phosphoglycerate dehydrogenase</fullName>
        <ecNumber evidence="9">1.1.1.95</ecNumber>
    </recommendedName>
</protein>
<evidence type="ECO:0000313" key="12">
    <source>
        <dbReference type="Proteomes" id="UP000277457"/>
    </source>
</evidence>
<dbReference type="EMBL" id="QMPY01000018">
    <property type="protein sequence ID" value="RLE08557.1"/>
    <property type="molecule type" value="Genomic_DNA"/>
</dbReference>
<comment type="similarity">
    <text evidence="3 9">Belongs to the D-isomer specific 2-hydroxyacid dehydrogenase family.</text>
</comment>
<dbReference type="Gene3D" id="3.30.1330.90">
    <property type="entry name" value="D-3-phosphoglycerate dehydrogenase, domain 3"/>
    <property type="match status" value="1"/>
</dbReference>
<dbReference type="InterPro" id="IPR045865">
    <property type="entry name" value="ACT-like_dom_sf"/>
</dbReference>
<dbReference type="InterPro" id="IPR006139">
    <property type="entry name" value="D-isomer_2_OHA_DH_cat_dom"/>
</dbReference>
<evidence type="ECO:0000259" key="10">
    <source>
        <dbReference type="PROSITE" id="PS51671"/>
    </source>
</evidence>
<dbReference type="SUPFAM" id="SSF55021">
    <property type="entry name" value="ACT-like"/>
    <property type="match status" value="1"/>
</dbReference>
<dbReference type="NCBIfam" id="TIGR01327">
    <property type="entry name" value="PGDH"/>
    <property type="match status" value="1"/>
</dbReference>
<dbReference type="PANTHER" id="PTHR42938:SF47">
    <property type="entry name" value="HYDROXYPYRUVATE REDUCTASE"/>
    <property type="match status" value="1"/>
</dbReference>
<keyword evidence="5 9" id="KW-0560">Oxidoreductase</keyword>
<evidence type="ECO:0000256" key="2">
    <source>
        <dbReference type="ARBA" id="ARBA00005216"/>
    </source>
</evidence>
<dbReference type="InterPro" id="IPR029753">
    <property type="entry name" value="D-isomer_DH_CS"/>
</dbReference>
<keyword evidence="9" id="KW-0718">Serine biosynthesis</keyword>
<dbReference type="CDD" id="cd12173">
    <property type="entry name" value="PGDH_4"/>
    <property type="match status" value="1"/>
</dbReference>
<comment type="pathway">
    <text evidence="2 9">Amino-acid biosynthesis; L-serine biosynthesis; L-serine from 3-phospho-D-glycerate: step 1/3.</text>
</comment>
<dbReference type="InterPro" id="IPR002912">
    <property type="entry name" value="ACT_dom"/>
</dbReference>
<dbReference type="InterPro" id="IPR006140">
    <property type="entry name" value="D-isomer_DH_NAD-bd"/>
</dbReference>
<evidence type="ECO:0000256" key="7">
    <source>
        <dbReference type="ARBA" id="ARBA00048126"/>
    </source>
</evidence>
<dbReference type="UniPathway" id="UPA00135">
    <property type="reaction ID" value="UER00196"/>
</dbReference>
<dbReference type="Gene3D" id="3.30.70.260">
    <property type="match status" value="1"/>
</dbReference>
<dbReference type="InterPro" id="IPR036291">
    <property type="entry name" value="NAD(P)-bd_dom_sf"/>
</dbReference>
<dbReference type="GO" id="GO:0051287">
    <property type="term" value="F:NAD binding"/>
    <property type="evidence" value="ECO:0007669"/>
    <property type="project" value="UniProtKB-UniRule"/>
</dbReference>
<dbReference type="Pfam" id="PF19304">
    <property type="entry name" value="PGDH_inter"/>
    <property type="match status" value="1"/>
</dbReference>
<proteinExistence type="inferred from homology"/>
<name>A0A662D6S0_UNCAE</name>
<dbReference type="PROSITE" id="PS00671">
    <property type="entry name" value="D_2_HYDROXYACID_DH_3"/>
    <property type="match status" value="1"/>
</dbReference>
<dbReference type="Pfam" id="PF02826">
    <property type="entry name" value="2-Hacid_dh_C"/>
    <property type="match status" value="1"/>
</dbReference>
<dbReference type="InterPro" id="IPR029009">
    <property type="entry name" value="ASB_dom_sf"/>
</dbReference>
<evidence type="ECO:0000256" key="5">
    <source>
        <dbReference type="ARBA" id="ARBA00023002"/>
    </source>
</evidence>
<dbReference type="PANTHER" id="PTHR42938">
    <property type="entry name" value="FORMATE DEHYDROGENASE 1"/>
    <property type="match status" value="1"/>
</dbReference>
<dbReference type="PROSITE" id="PS51671">
    <property type="entry name" value="ACT"/>
    <property type="match status" value="1"/>
</dbReference>
<dbReference type="EC" id="1.1.1.95" evidence="9"/>
<evidence type="ECO:0000256" key="9">
    <source>
        <dbReference type="RuleBase" id="RU363003"/>
    </source>
</evidence>
<comment type="catalytic activity">
    <reaction evidence="7">
        <text>(R)-2-hydroxyglutarate + NAD(+) = 2-oxoglutarate + NADH + H(+)</text>
        <dbReference type="Rhea" id="RHEA:49612"/>
        <dbReference type="ChEBI" id="CHEBI:15378"/>
        <dbReference type="ChEBI" id="CHEBI:15801"/>
        <dbReference type="ChEBI" id="CHEBI:16810"/>
        <dbReference type="ChEBI" id="CHEBI:57540"/>
        <dbReference type="ChEBI" id="CHEBI:57945"/>
        <dbReference type="EC" id="1.1.1.399"/>
    </reaction>
</comment>
<dbReference type="SUPFAM" id="SSF51735">
    <property type="entry name" value="NAD(P)-binding Rossmann-fold domains"/>
    <property type="match status" value="1"/>
</dbReference>
<evidence type="ECO:0000256" key="1">
    <source>
        <dbReference type="ARBA" id="ARBA00003800"/>
    </source>
</evidence>
<dbReference type="InterPro" id="IPR006236">
    <property type="entry name" value="PGDH"/>
</dbReference>
<dbReference type="AlphaFoldDB" id="A0A662D6S0"/>
<dbReference type="Gene3D" id="3.40.50.720">
    <property type="entry name" value="NAD(P)-binding Rossmann-like Domain"/>
    <property type="match status" value="2"/>
</dbReference>
<evidence type="ECO:0000256" key="6">
    <source>
        <dbReference type="ARBA" id="ARBA00023027"/>
    </source>
</evidence>
<keyword evidence="6 9" id="KW-0520">NAD</keyword>
<dbReference type="Pfam" id="PF01842">
    <property type="entry name" value="ACT"/>
    <property type="match status" value="1"/>
</dbReference>
<evidence type="ECO:0000256" key="3">
    <source>
        <dbReference type="ARBA" id="ARBA00005854"/>
    </source>
</evidence>
<dbReference type="FunFam" id="3.30.1330.90:FF:000003">
    <property type="entry name" value="D-3-phosphoglycerate dehydrogenase"/>
    <property type="match status" value="1"/>
</dbReference>
<dbReference type="InterPro" id="IPR029752">
    <property type="entry name" value="D-isomer_DH_CS1"/>
</dbReference>
<dbReference type="SUPFAM" id="SSF143548">
    <property type="entry name" value="Serine metabolism enzymes domain"/>
    <property type="match status" value="1"/>
</dbReference>
<comment type="function">
    <text evidence="1">Catalyzes the reversible oxidation of 3-phospho-D-glycerate to 3-phosphonooxypyruvate, the first step of the phosphorylated L-serine biosynthesis pathway. Also catalyzes the reversible oxidation of 2-hydroxyglutarate to 2-oxoglutarate.</text>
</comment>
<sequence>MKILVTDPLAKEGIERLRDEEGFEVREAIGLNEEEMIKLIPEYDGLIIRSGTKVTKRVMDAAVNLKVIGRAGTGLDNVDIEAATKKGIIVMNTPEGNTVSAAEHAISMMLALSRNIPQANASIKKGEWNRKKFMGSEVYGKTLGIIGLGRIGSEVAKRAQGLKMKIVAYDPFVSKEKAEELGITLLELDQLLPQVDYLTLHVPLTPQTKNLIGEREISLMKRGARIINCARGGIINEDALYQALKEGKIKGAALDVFEKGKPFDSPLLELDSVILTPHLGASTEEAQKRVATDIALQVIDALKNGKIRNAVNLPFISPQLEKKIGPYLSLSEKMGNLGAQLIEGHPKEVKITYRGELANFEVAPLTVAFIKGMLSFVLPETVNYVNALVFAEERGIRITEVKTSDGEGFRNLIAAAILTDKGKKKIGGTIFEGKIPHIVRIDAYSLDFIPQGDLLICSNVDKPGAVGKIGTILGRYQINISGLRMGRRAPGGKNVSVYSLDSSPPSEAIRDLLKIKEVLTVKLVRL</sequence>
<reference evidence="11 12" key="1">
    <citation type="submission" date="2018-06" db="EMBL/GenBank/DDBJ databases">
        <title>Extensive metabolic versatility and redundancy in microbially diverse, dynamic hydrothermal sediments.</title>
        <authorList>
            <person name="Dombrowski N."/>
            <person name="Teske A."/>
            <person name="Baker B.J."/>
        </authorList>
    </citation>
    <scope>NUCLEOTIDE SEQUENCE [LARGE SCALE GENOMIC DNA]</scope>
    <source>
        <strain evidence="11">B7_G13</strain>
    </source>
</reference>
<dbReference type="InterPro" id="IPR045626">
    <property type="entry name" value="PGDH_ASB_dom"/>
</dbReference>
<dbReference type="CDD" id="cd04902">
    <property type="entry name" value="ACT_3PGDH-xct"/>
    <property type="match status" value="1"/>
</dbReference>
<dbReference type="Proteomes" id="UP000277457">
    <property type="component" value="Unassembled WGS sequence"/>
</dbReference>
<feature type="domain" description="ACT" evidence="10">
    <location>
        <begin position="454"/>
        <end position="526"/>
    </location>
</feature>
<keyword evidence="9" id="KW-0028">Amino-acid biosynthesis</keyword>